<dbReference type="SUPFAM" id="SSF50965">
    <property type="entry name" value="Galactose oxidase, central domain"/>
    <property type="match status" value="1"/>
</dbReference>
<evidence type="ECO:0000256" key="1">
    <source>
        <dbReference type="ARBA" id="ARBA00022729"/>
    </source>
</evidence>
<dbReference type="SUPFAM" id="SSF81296">
    <property type="entry name" value="E set domains"/>
    <property type="match status" value="1"/>
</dbReference>
<evidence type="ECO:0000313" key="5">
    <source>
        <dbReference type="Proteomes" id="UP000717515"/>
    </source>
</evidence>
<dbReference type="InterPro" id="IPR015202">
    <property type="entry name" value="GO-like_E_set"/>
</dbReference>
<evidence type="ECO:0000259" key="2">
    <source>
        <dbReference type="Pfam" id="PF07250"/>
    </source>
</evidence>
<dbReference type="InterPro" id="IPR014756">
    <property type="entry name" value="Ig_E-set"/>
</dbReference>
<dbReference type="PANTHER" id="PTHR32208:SF21">
    <property type="entry name" value="LOW QUALITY PROTEIN: ALDEHYDE OXIDASE GLOX-LIKE"/>
    <property type="match status" value="1"/>
</dbReference>
<accession>A0A9P7ZWQ3</accession>
<protein>
    <recommendedName>
        <fullName evidence="6">Glyoxal oxidase</fullName>
    </recommendedName>
</protein>
<reference evidence="4" key="1">
    <citation type="submission" date="2021-07" db="EMBL/GenBank/DDBJ databases">
        <title>Draft genome of Mortierella alpina, strain LL118, isolated from an aspen leaf litter sample.</title>
        <authorList>
            <person name="Yang S."/>
            <person name="Vinatzer B.A."/>
        </authorList>
    </citation>
    <scope>NUCLEOTIDE SEQUENCE</scope>
    <source>
        <strain evidence="4">LL118</strain>
    </source>
</reference>
<dbReference type="Pfam" id="PF07250">
    <property type="entry name" value="Glyoxal_oxid_N"/>
    <property type="match status" value="1"/>
</dbReference>
<feature type="domain" description="Galactose oxidase-like Early set" evidence="3">
    <location>
        <begin position="625"/>
        <end position="737"/>
    </location>
</feature>
<comment type="caution">
    <text evidence="4">The sequence shown here is derived from an EMBL/GenBank/DDBJ whole genome shotgun (WGS) entry which is preliminary data.</text>
</comment>
<dbReference type="InterPro" id="IPR037293">
    <property type="entry name" value="Gal_Oxidase_central_sf"/>
</dbReference>
<dbReference type="Proteomes" id="UP000717515">
    <property type="component" value="Unassembled WGS sequence"/>
</dbReference>
<dbReference type="EMBL" id="JAIFTL010000366">
    <property type="protein sequence ID" value="KAG9319843.1"/>
    <property type="molecule type" value="Genomic_DNA"/>
</dbReference>
<gene>
    <name evidence="4" type="ORF">KVV02_005322</name>
</gene>
<proteinExistence type="predicted"/>
<feature type="domain" description="Glyoxal oxidase N-terminal" evidence="2">
    <location>
        <begin position="241"/>
        <end position="600"/>
    </location>
</feature>
<feature type="non-terminal residue" evidence="4">
    <location>
        <position position="1"/>
    </location>
</feature>
<dbReference type="Gene3D" id="2.60.40.10">
    <property type="entry name" value="Immunoglobulins"/>
    <property type="match status" value="1"/>
</dbReference>
<keyword evidence="1" id="KW-0732">Signal</keyword>
<name>A0A9P7ZWQ3_MORAP</name>
<dbReference type="InterPro" id="IPR009880">
    <property type="entry name" value="Glyoxal_oxidase_N"/>
</dbReference>
<evidence type="ECO:0000259" key="3">
    <source>
        <dbReference type="Pfam" id="PF09118"/>
    </source>
</evidence>
<dbReference type="PANTHER" id="PTHR32208">
    <property type="entry name" value="SECRETED PROTEIN-RELATED"/>
    <property type="match status" value="1"/>
</dbReference>
<organism evidence="4 5">
    <name type="scientific">Mortierella alpina</name>
    <name type="common">Oleaginous fungus</name>
    <name type="synonym">Mortierella renispora</name>
    <dbReference type="NCBI Taxonomy" id="64518"/>
    <lineage>
        <taxon>Eukaryota</taxon>
        <taxon>Fungi</taxon>
        <taxon>Fungi incertae sedis</taxon>
        <taxon>Mucoromycota</taxon>
        <taxon>Mortierellomycotina</taxon>
        <taxon>Mortierellomycetes</taxon>
        <taxon>Mortierellales</taxon>
        <taxon>Mortierellaceae</taxon>
        <taxon>Mortierella</taxon>
    </lineage>
</organism>
<sequence>IRYTNNMMFSRQQPDHHIKTLSFLFQIAHLFYPITESSPAVFASPTAYEEFKDKVIALINKDNGYAVSKEDPLSTLVYPVVKLSLESAEQLSSSSHNHSSSATPPSSTSPSMLLNYANTRALKTPTSAGLIPHAAGALSSYFSLRRCSVTAVVITTILAGLLSPHIAFGTDAALRDSGVLTDVKNHPAGTGASAASMGGQWDVIGHSGVSAMHAIMRPFTESVLFLERVQASTYARERGTSENGNKGTAFAWSTEFSTEDGQWRSLDVKSNMFCSAGGYLPDGTVVSVAGGQPSDEMQQGYDGIRLFTPCNGTQCDWKQDFKVHLQEKRWYPTVEALANGDLFILGGSNHAASINNDHINVPNFELFPPFPGPQKTIDFPFLVETLPNNLYPIVHLLPDKNLFILASTKAVILSTSTWKIIKRLPDIPGPPRNYPLTAGSVLLPLLPENHFVPEVLVCGGATDFSTHAKGVSSCGRIAPLSDNPVWEMENMPFGRMMPDMAHLADGSIAILNGADTGTAGFDRASNPVLHPVQYLPQEKRGNRFRVWNPSMIARMYHSVAFMLPDGSLLVAGSNPNGKPVEYGDGPFPTEYRVERFSPPYLFPRSTASPASQGVVEALAVAQGEIVGWPNKIHYGETFELHLHWYNTYPGQIQVALVQPGFITHSTHMSQRYVGLEIVKRGHKMTGSVDMTDEDGKTQITEAGLVHVKAPATNGLAPPSHYMIAVLLDGVPVVEAKWTQLSP</sequence>
<dbReference type="Pfam" id="PF09118">
    <property type="entry name" value="GO-like_E_set"/>
    <property type="match status" value="1"/>
</dbReference>
<evidence type="ECO:0000313" key="4">
    <source>
        <dbReference type="EMBL" id="KAG9319843.1"/>
    </source>
</evidence>
<dbReference type="AlphaFoldDB" id="A0A9P7ZWQ3"/>
<dbReference type="CDD" id="cd02851">
    <property type="entry name" value="E_set_GO_C"/>
    <property type="match status" value="1"/>
</dbReference>
<dbReference type="Gene3D" id="2.130.10.80">
    <property type="entry name" value="Galactose oxidase/kelch, beta-propeller"/>
    <property type="match status" value="1"/>
</dbReference>
<dbReference type="InterPro" id="IPR011043">
    <property type="entry name" value="Gal_Oxase/kelch_b-propeller"/>
</dbReference>
<dbReference type="InterPro" id="IPR013783">
    <property type="entry name" value="Ig-like_fold"/>
</dbReference>
<evidence type="ECO:0008006" key="6">
    <source>
        <dbReference type="Google" id="ProtNLM"/>
    </source>
</evidence>